<reference evidence="26" key="2">
    <citation type="submission" date="2025-09" db="UniProtKB">
        <authorList>
            <consortium name="Ensembl"/>
        </authorList>
    </citation>
    <scope>IDENTIFICATION</scope>
</reference>
<comment type="function">
    <text evidence="19">Neural cell adhesion molecule involved in the dynamics of cell adhesion and in the generation of transmembrane signals at tyrosine kinase receptors. During brain development, critical in multiple processes, including neuronal migration, axonal growth and fasciculation, and synaptogenesis. In the mature brain, plays a role in the dynamics of neuronal structure and function, including synaptic plasticity.</text>
</comment>
<dbReference type="SMART" id="SM00060">
    <property type="entry name" value="FN3"/>
    <property type="match status" value="4"/>
</dbReference>
<keyword evidence="9" id="KW-0677">Repeat</keyword>
<evidence type="ECO:0000313" key="26">
    <source>
        <dbReference type="Ensembl" id="ENSEBUP00000013509.1"/>
    </source>
</evidence>
<evidence type="ECO:0000256" key="17">
    <source>
        <dbReference type="ARBA" id="ARBA00023273"/>
    </source>
</evidence>
<keyword evidence="5" id="KW-1003">Cell membrane</keyword>
<dbReference type="SUPFAM" id="SSF49265">
    <property type="entry name" value="Fibronectin type III"/>
    <property type="match status" value="2"/>
</dbReference>
<evidence type="ECO:0000256" key="8">
    <source>
        <dbReference type="ARBA" id="ARBA00022729"/>
    </source>
</evidence>
<dbReference type="Proteomes" id="UP000694388">
    <property type="component" value="Unplaced"/>
</dbReference>
<dbReference type="FunFam" id="2.60.40.10:FF:000057">
    <property type="entry name" value="neural cell adhesion molecule L1"/>
    <property type="match status" value="1"/>
</dbReference>
<evidence type="ECO:0000256" key="20">
    <source>
        <dbReference type="ARBA" id="ARBA00063896"/>
    </source>
</evidence>
<dbReference type="PANTHER" id="PTHR44170">
    <property type="entry name" value="PROTEIN SIDEKICK"/>
    <property type="match status" value="1"/>
</dbReference>
<reference evidence="26" key="1">
    <citation type="submission" date="2025-08" db="UniProtKB">
        <authorList>
            <consortium name="Ensembl"/>
        </authorList>
    </citation>
    <scope>IDENTIFICATION</scope>
</reference>
<dbReference type="InterPro" id="IPR036116">
    <property type="entry name" value="FN3_sf"/>
</dbReference>
<keyword evidence="11" id="KW-0130">Cell adhesion</keyword>
<evidence type="ECO:0000256" key="4">
    <source>
        <dbReference type="ARBA" id="ARBA00022473"/>
    </source>
</evidence>
<feature type="domain" description="Fibronectin type-III" evidence="25">
    <location>
        <begin position="639"/>
        <end position="733"/>
    </location>
</feature>
<dbReference type="InterPro" id="IPR013783">
    <property type="entry name" value="Ig-like_fold"/>
</dbReference>
<dbReference type="FunFam" id="2.60.40.10:FF:000063">
    <property type="entry name" value="neural cell adhesion molecule L1"/>
    <property type="match status" value="1"/>
</dbReference>
<evidence type="ECO:0000256" key="12">
    <source>
        <dbReference type="ARBA" id="ARBA00022902"/>
    </source>
</evidence>
<evidence type="ECO:0000256" key="13">
    <source>
        <dbReference type="ARBA" id="ARBA00022989"/>
    </source>
</evidence>
<keyword evidence="14 23" id="KW-0472">Membrane</keyword>
<evidence type="ECO:0000256" key="5">
    <source>
        <dbReference type="ARBA" id="ARBA00022475"/>
    </source>
</evidence>
<name>A0A8C4QE52_EPTBU</name>
<dbReference type="SUPFAM" id="SSF48726">
    <property type="entry name" value="Immunoglobulin"/>
    <property type="match status" value="5"/>
</dbReference>
<keyword evidence="13 23" id="KW-1133">Transmembrane helix</keyword>
<evidence type="ECO:0000256" key="1">
    <source>
        <dbReference type="ARBA" id="ARBA00004251"/>
    </source>
</evidence>
<dbReference type="SMART" id="SM00409">
    <property type="entry name" value="IG"/>
    <property type="match status" value="5"/>
</dbReference>
<dbReference type="Gene3D" id="2.60.40.10">
    <property type="entry name" value="Immunoglobulins"/>
    <property type="match status" value="9"/>
</dbReference>
<dbReference type="Pfam" id="PF07679">
    <property type="entry name" value="I-set"/>
    <property type="match status" value="2"/>
</dbReference>
<keyword evidence="16" id="KW-0325">Glycoprotein</keyword>
<evidence type="ECO:0000256" key="7">
    <source>
        <dbReference type="ARBA" id="ARBA00022692"/>
    </source>
</evidence>
<keyword evidence="10" id="KW-0221">Differentiation</keyword>
<evidence type="ECO:0000256" key="23">
    <source>
        <dbReference type="SAM" id="Phobius"/>
    </source>
</evidence>
<dbReference type="SMART" id="SM00408">
    <property type="entry name" value="IGc2"/>
    <property type="match status" value="5"/>
</dbReference>
<feature type="region of interest" description="Disordered" evidence="22">
    <location>
        <begin position="151"/>
        <end position="170"/>
    </location>
</feature>
<dbReference type="FunFam" id="2.60.40.10:FF:000005">
    <property type="entry name" value="Neuronal cell adhesion molecule"/>
    <property type="match status" value="1"/>
</dbReference>
<dbReference type="InterPro" id="IPR007110">
    <property type="entry name" value="Ig-like_dom"/>
</dbReference>
<dbReference type="PROSITE" id="PS50835">
    <property type="entry name" value="IG_LIKE"/>
    <property type="match status" value="5"/>
</dbReference>
<organism evidence="26 27">
    <name type="scientific">Eptatretus burgeri</name>
    <name type="common">Inshore hagfish</name>
    <dbReference type="NCBI Taxonomy" id="7764"/>
    <lineage>
        <taxon>Eukaryota</taxon>
        <taxon>Metazoa</taxon>
        <taxon>Chordata</taxon>
        <taxon>Craniata</taxon>
        <taxon>Vertebrata</taxon>
        <taxon>Cyclostomata</taxon>
        <taxon>Myxini</taxon>
        <taxon>Myxiniformes</taxon>
        <taxon>Myxinidae</taxon>
        <taxon>Eptatretinae</taxon>
        <taxon>Eptatretus</taxon>
    </lineage>
</organism>
<dbReference type="InterPro" id="IPR003599">
    <property type="entry name" value="Ig_sub"/>
</dbReference>
<feature type="domain" description="Fibronectin type-III" evidence="25">
    <location>
        <begin position="542"/>
        <end position="634"/>
    </location>
</feature>
<dbReference type="Pfam" id="PF13882">
    <property type="entry name" value="Bravo_FIGEY"/>
    <property type="match status" value="1"/>
</dbReference>
<evidence type="ECO:0000259" key="25">
    <source>
        <dbReference type="PROSITE" id="PS50853"/>
    </source>
</evidence>
<evidence type="ECO:0000256" key="21">
    <source>
        <dbReference type="ARBA" id="ARBA00074488"/>
    </source>
</evidence>
<keyword evidence="15" id="KW-1015">Disulfide bond</keyword>
<evidence type="ECO:0000256" key="15">
    <source>
        <dbReference type="ARBA" id="ARBA00023157"/>
    </source>
</evidence>
<dbReference type="AlphaFoldDB" id="A0A8C4QE52"/>
<evidence type="ECO:0000256" key="3">
    <source>
        <dbReference type="ARBA" id="ARBA00008588"/>
    </source>
</evidence>
<feature type="domain" description="Ig-like" evidence="24">
    <location>
        <begin position="448"/>
        <end position="530"/>
    </location>
</feature>
<comment type="subunit">
    <text evidence="20">Interacts with SHTN1; the interaction occurs in axonal growth cones. Interacts with isoform 2 of BSG.</text>
</comment>
<dbReference type="InterPro" id="IPR013098">
    <property type="entry name" value="Ig_I-set"/>
</dbReference>
<keyword evidence="17" id="KW-0966">Cell projection</keyword>
<keyword evidence="6" id="KW-0597">Phosphoprotein</keyword>
<dbReference type="GeneTree" id="ENSGT00940000157024"/>
<feature type="domain" description="Ig-like" evidence="24">
    <location>
        <begin position="357"/>
        <end position="441"/>
    </location>
</feature>
<dbReference type="Ensembl" id="ENSEBUT00000014085.1">
    <property type="protein sequence ID" value="ENSEBUP00000013509.1"/>
    <property type="gene ID" value="ENSEBUG00000008530.1"/>
</dbReference>
<evidence type="ECO:0000256" key="22">
    <source>
        <dbReference type="SAM" id="MobiDB-lite"/>
    </source>
</evidence>
<dbReference type="FunFam" id="2.60.40.10:FF:000028">
    <property type="entry name" value="Neuronal cell adhesion molecule"/>
    <property type="match status" value="1"/>
</dbReference>
<dbReference type="PANTHER" id="PTHR44170:SF6">
    <property type="entry name" value="CONTACTIN"/>
    <property type="match status" value="1"/>
</dbReference>
<feature type="domain" description="Fibronectin type-III" evidence="25">
    <location>
        <begin position="844"/>
        <end position="945"/>
    </location>
</feature>
<dbReference type="GO" id="GO:0030426">
    <property type="term" value="C:growth cone"/>
    <property type="evidence" value="ECO:0007669"/>
    <property type="project" value="UniProtKB-SubCell"/>
</dbReference>
<dbReference type="FunFam" id="2.60.40.10:FF:000038">
    <property type="entry name" value="Neuronal cell adhesion molecule"/>
    <property type="match status" value="1"/>
</dbReference>
<feature type="domain" description="Ig-like" evidence="24">
    <location>
        <begin position="52"/>
        <end position="139"/>
    </location>
</feature>
<dbReference type="Pfam" id="PF00041">
    <property type="entry name" value="fn3"/>
    <property type="match status" value="3"/>
</dbReference>
<evidence type="ECO:0000256" key="10">
    <source>
        <dbReference type="ARBA" id="ARBA00022782"/>
    </source>
</evidence>
<sequence length="1077" mass="120001">MKPGSGTLIINTTMSDSAKFYQGTYQCFAENSSGKALSQNITIQLSHAPLWPKESLKPITVKLGEPLILPCNPPSGLPLPDIFWMDRFMQRLPQNERVSQGLDSNLYFSNILERDARDDYTCYAHFPHTSTIQEKQPMTIVVKSSNAKLGNESEQVTNAGDGDSVQHRPPTFLVPKDKSSTVLVLRGETMKLECIAEGLPTPQIHWFKVSGELPKNRLLIKNFNKTLSVQNVTEADSGKYQCRASNPLGEKWHTMDVTVEAAPYWLPQYLENRLYSPGETAQLVCRAQGSPKPQIHWFVNGIPIEDAPPEPGRQIHGDTIILRNLKFGSSAVYQCEATNKHGTILENAYVKALSVPPRILTKTEKTYIVQVGKAIDIECKVFASPAASILWFKDVQGSVLGAPHYKILSNGTLHITEVWQTDVGAYTCVARNELRTTQIVAYLKVKEPTRLYPLDEDTVVRRGEDVSLNCSLRHDPSLEYSITWQHDSKDITSTARFTVDGSILMLSDVTEEQEGQYTCLAKTELDEDLTSTWLMVIDRPDPPTDLQFSNINSRNIELSWRAGNNGNSRITAFIIEEMKLGAPWEELVHVLGLKFSYQLELMPFVSYRFRVRAVNEVGLSEPSGATDMFTTSAAPPDVNPDQVKGEGMEPYNMVISWLPLKRTEHNGPGLRYCISWQQQGLDKMWNETIVTNASHYTVNGTPTFVPFHIKVQAINDVGEGPLPIPVLGNSGEDYPLKAPEELKLDFLNSTTLQVSWKPLPSDSLRGNLRGYKLCYWKVLELGNQRRQEASKQELKIPPEQLQILVTGLEGYSLYKMDVRAYNGKGDGPSTPVKDFETPEGIPGQPENLEVQSSGIDSVRLTWMPPSKPGGILTGFKLLYQYINESKEPGQSHQVVNILANTTEWTVGGLQHESRYRFSLCAHTHVGEGSAAIQEGSANRGKVLSSRLPLTNKGWFIGLMCAIALLVLILLIICFIRRSKGGKYPVKEKECSYPDTESFPMRDNILHECSEEDKPLRPVLHTGSSESGGRTPMALSGLSPTGDSPPYSEDESFVRQYADHRQNGITRCKGGAGSEHIC</sequence>
<dbReference type="InterPro" id="IPR003961">
    <property type="entry name" value="FN3_dom"/>
</dbReference>
<feature type="domain" description="Fibronectin type-III" evidence="25">
    <location>
        <begin position="738"/>
        <end position="840"/>
    </location>
</feature>
<keyword evidence="18" id="KW-0393">Immunoglobulin domain</keyword>
<comment type="subcellular location">
    <subcellularLocation>
        <location evidence="1">Cell membrane</location>
        <topology evidence="1">Single-pass type I membrane protein</topology>
    </subcellularLocation>
    <subcellularLocation>
        <location evidence="2">Cell projection</location>
        <location evidence="2">Growth cone</location>
    </subcellularLocation>
</comment>
<dbReference type="FunFam" id="2.60.40.10:FF:000078">
    <property type="entry name" value="Neuronal cell adhesion molecule"/>
    <property type="match status" value="1"/>
</dbReference>
<dbReference type="PROSITE" id="PS50853">
    <property type="entry name" value="FN3"/>
    <property type="match status" value="4"/>
</dbReference>
<dbReference type="Pfam" id="PF13927">
    <property type="entry name" value="Ig_3"/>
    <property type="match status" value="2"/>
</dbReference>
<keyword evidence="7 23" id="KW-0812">Transmembrane</keyword>
<evidence type="ECO:0000256" key="18">
    <source>
        <dbReference type="ARBA" id="ARBA00023319"/>
    </source>
</evidence>
<keyword evidence="8" id="KW-0732">Signal</keyword>
<dbReference type="CDD" id="cd00063">
    <property type="entry name" value="FN3"/>
    <property type="match status" value="4"/>
</dbReference>
<evidence type="ECO:0000256" key="14">
    <source>
        <dbReference type="ARBA" id="ARBA00023136"/>
    </source>
</evidence>
<evidence type="ECO:0000256" key="9">
    <source>
        <dbReference type="ARBA" id="ARBA00022737"/>
    </source>
</evidence>
<proteinExistence type="inferred from homology"/>
<dbReference type="GO" id="GO:0009986">
    <property type="term" value="C:cell surface"/>
    <property type="evidence" value="ECO:0007669"/>
    <property type="project" value="UniProtKB-ARBA"/>
</dbReference>
<evidence type="ECO:0000313" key="27">
    <source>
        <dbReference type="Proteomes" id="UP000694388"/>
    </source>
</evidence>
<evidence type="ECO:0000256" key="11">
    <source>
        <dbReference type="ARBA" id="ARBA00022889"/>
    </source>
</evidence>
<feature type="region of interest" description="Disordered" evidence="22">
    <location>
        <begin position="1015"/>
        <end position="1049"/>
    </location>
</feature>
<evidence type="ECO:0000256" key="2">
    <source>
        <dbReference type="ARBA" id="ARBA00004624"/>
    </source>
</evidence>
<evidence type="ECO:0000256" key="19">
    <source>
        <dbReference type="ARBA" id="ARBA00060042"/>
    </source>
</evidence>
<dbReference type="GO" id="GO:0007411">
    <property type="term" value="P:axon guidance"/>
    <property type="evidence" value="ECO:0007669"/>
    <property type="project" value="TreeGrafter"/>
</dbReference>
<dbReference type="CDD" id="cd04978">
    <property type="entry name" value="Ig4_L1-NrCAM_like"/>
    <property type="match status" value="1"/>
</dbReference>
<accession>A0A8C4QE52</accession>
<evidence type="ECO:0000256" key="6">
    <source>
        <dbReference type="ARBA" id="ARBA00022553"/>
    </source>
</evidence>
<keyword evidence="27" id="KW-1185">Reference proteome</keyword>
<dbReference type="InterPro" id="IPR036179">
    <property type="entry name" value="Ig-like_dom_sf"/>
</dbReference>
<dbReference type="GO" id="GO:0007420">
    <property type="term" value="P:brain development"/>
    <property type="evidence" value="ECO:0007669"/>
    <property type="project" value="TreeGrafter"/>
</dbReference>
<dbReference type="GO" id="GO:0098632">
    <property type="term" value="F:cell-cell adhesion mediator activity"/>
    <property type="evidence" value="ECO:0007669"/>
    <property type="project" value="TreeGrafter"/>
</dbReference>
<comment type="similarity">
    <text evidence="3">Belongs to the immunoglobulin superfamily. L1/neurofascin/NgCAM family.</text>
</comment>
<dbReference type="InterPro" id="IPR003598">
    <property type="entry name" value="Ig_sub2"/>
</dbReference>
<feature type="transmembrane region" description="Helical" evidence="23">
    <location>
        <begin position="954"/>
        <end position="975"/>
    </location>
</feature>
<dbReference type="GO" id="GO:0005886">
    <property type="term" value="C:plasma membrane"/>
    <property type="evidence" value="ECO:0007669"/>
    <property type="project" value="UniProtKB-SubCell"/>
</dbReference>
<keyword evidence="4" id="KW-0217">Developmental protein</keyword>
<dbReference type="InterPro" id="IPR026966">
    <property type="entry name" value="Neurofascin/L1/NrCAM_C"/>
</dbReference>
<feature type="domain" description="Ig-like" evidence="24">
    <location>
        <begin position="267"/>
        <end position="351"/>
    </location>
</feature>
<feature type="domain" description="Ig-like" evidence="24">
    <location>
        <begin position="169"/>
        <end position="260"/>
    </location>
</feature>
<keyword evidence="12" id="KW-0524">Neurogenesis</keyword>
<evidence type="ECO:0000259" key="24">
    <source>
        <dbReference type="PROSITE" id="PS50835"/>
    </source>
</evidence>
<protein>
    <recommendedName>
        <fullName evidence="21">Neural cell adhesion molecule L1</fullName>
    </recommendedName>
</protein>
<evidence type="ECO:0000256" key="16">
    <source>
        <dbReference type="ARBA" id="ARBA00023180"/>
    </source>
</evidence>